<gene>
    <name evidence="3" type="ORF">CHLRE_08g368250v5</name>
</gene>
<evidence type="ECO:0000313" key="3">
    <source>
        <dbReference type="EMBL" id="PNW79827.1"/>
    </source>
</evidence>
<feature type="region of interest" description="Disordered" evidence="2">
    <location>
        <begin position="512"/>
        <end position="536"/>
    </location>
</feature>
<reference evidence="3 4" key="1">
    <citation type="journal article" date="2007" name="Science">
        <title>The Chlamydomonas genome reveals the evolution of key animal and plant functions.</title>
        <authorList>
            <person name="Merchant S.S."/>
            <person name="Prochnik S.E."/>
            <person name="Vallon O."/>
            <person name="Harris E.H."/>
            <person name="Karpowicz S.J."/>
            <person name="Witman G.B."/>
            <person name="Terry A."/>
            <person name="Salamov A."/>
            <person name="Fritz-Laylin L.K."/>
            <person name="Marechal-Drouard L."/>
            <person name="Marshall W.F."/>
            <person name="Qu L.H."/>
            <person name="Nelson D.R."/>
            <person name="Sanderfoot A.A."/>
            <person name="Spalding M.H."/>
            <person name="Kapitonov V.V."/>
            <person name="Ren Q."/>
            <person name="Ferris P."/>
            <person name="Lindquist E."/>
            <person name="Shapiro H."/>
            <person name="Lucas S.M."/>
            <person name="Grimwood J."/>
            <person name="Schmutz J."/>
            <person name="Cardol P."/>
            <person name="Cerutti H."/>
            <person name="Chanfreau G."/>
            <person name="Chen C.L."/>
            <person name="Cognat V."/>
            <person name="Croft M.T."/>
            <person name="Dent R."/>
            <person name="Dutcher S."/>
            <person name="Fernandez E."/>
            <person name="Fukuzawa H."/>
            <person name="Gonzalez-Ballester D."/>
            <person name="Gonzalez-Halphen D."/>
            <person name="Hallmann A."/>
            <person name="Hanikenne M."/>
            <person name="Hippler M."/>
            <person name="Inwood W."/>
            <person name="Jabbari K."/>
            <person name="Kalanon M."/>
            <person name="Kuras R."/>
            <person name="Lefebvre P.A."/>
            <person name="Lemaire S.D."/>
            <person name="Lobanov A.V."/>
            <person name="Lohr M."/>
            <person name="Manuell A."/>
            <person name="Meier I."/>
            <person name="Mets L."/>
            <person name="Mittag M."/>
            <person name="Mittelmeier T."/>
            <person name="Moroney J.V."/>
            <person name="Moseley J."/>
            <person name="Napoli C."/>
            <person name="Nedelcu A.M."/>
            <person name="Niyogi K."/>
            <person name="Novoselov S.V."/>
            <person name="Paulsen I.T."/>
            <person name="Pazour G."/>
            <person name="Purton S."/>
            <person name="Ral J.P."/>
            <person name="Riano-Pachon D.M."/>
            <person name="Riekhof W."/>
            <person name="Rymarquis L."/>
            <person name="Schroda M."/>
            <person name="Stern D."/>
            <person name="Umen J."/>
            <person name="Willows R."/>
            <person name="Wilson N."/>
            <person name="Zimmer S.L."/>
            <person name="Allmer J."/>
            <person name="Balk J."/>
            <person name="Bisova K."/>
            <person name="Chen C.J."/>
            <person name="Elias M."/>
            <person name="Gendler K."/>
            <person name="Hauser C."/>
            <person name="Lamb M.R."/>
            <person name="Ledford H."/>
            <person name="Long J.C."/>
            <person name="Minagawa J."/>
            <person name="Page M.D."/>
            <person name="Pan J."/>
            <person name="Pootakham W."/>
            <person name="Roje S."/>
            <person name="Rose A."/>
            <person name="Stahlberg E."/>
            <person name="Terauchi A.M."/>
            <person name="Yang P."/>
            <person name="Ball S."/>
            <person name="Bowler C."/>
            <person name="Dieckmann C.L."/>
            <person name="Gladyshev V.N."/>
            <person name="Green P."/>
            <person name="Jorgensen R."/>
            <person name="Mayfield S."/>
            <person name="Mueller-Roeber B."/>
            <person name="Rajamani S."/>
            <person name="Sayre R.T."/>
            <person name="Brokstein P."/>
            <person name="Dubchak I."/>
            <person name="Goodstein D."/>
            <person name="Hornick L."/>
            <person name="Huang Y.W."/>
            <person name="Jhaveri J."/>
            <person name="Luo Y."/>
            <person name="Martinez D."/>
            <person name="Ngau W.C."/>
            <person name="Otillar B."/>
            <person name="Poliakov A."/>
            <person name="Porter A."/>
            <person name="Szajkowski L."/>
            <person name="Werner G."/>
            <person name="Zhou K."/>
            <person name="Grigoriev I.V."/>
            <person name="Rokhsar D.S."/>
            <person name="Grossman A.R."/>
        </authorList>
    </citation>
    <scope>NUCLEOTIDE SEQUENCE [LARGE SCALE GENOMIC DNA]</scope>
    <source>
        <strain evidence="4">CC-503</strain>
    </source>
</reference>
<evidence type="ECO:0000256" key="2">
    <source>
        <dbReference type="SAM" id="MobiDB-lite"/>
    </source>
</evidence>
<keyword evidence="4" id="KW-1185">Reference proteome</keyword>
<organism evidence="3 4">
    <name type="scientific">Chlamydomonas reinhardtii</name>
    <name type="common">Chlamydomonas smithii</name>
    <dbReference type="NCBI Taxonomy" id="3055"/>
    <lineage>
        <taxon>Eukaryota</taxon>
        <taxon>Viridiplantae</taxon>
        <taxon>Chlorophyta</taxon>
        <taxon>core chlorophytes</taxon>
        <taxon>Chlorophyceae</taxon>
        <taxon>CS clade</taxon>
        <taxon>Chlamydomonadales</taxon>
        <taxon>Chlamydomonadaceae</taxon>
        <taxon>Chlamydomonas</taxon>
    </lineage>
</organism>
<evidence type="ECO:0000313" key="4">
    <source>
        <dbReference type="Proteomes" id="UP000006906"/>
    </source>
</evidence>
<dbReference type="STRING" id="3055.A0A2K3DH33"/>
<dbReference type="InParanoid" id="A0A2K3DH33"/>
<dbReference type="Gramene" id="PNW79827">
    <property type="protein sequence ID" value="PNW79827"/>
    <property type="gene ID" value="CHLRE_08g368250v5"/>
</dbReference>
<sequence>MTGPVNTKDTSNTPSWNELVAQLSAIARDVQEAHDEMQSRVDGHRRAALDQLEATGGKQAQESHVKALKANWKFGGQKEAFLERVKAFRDTQELLQHDFSSDASIADKAVTTLKEEIRERNAAITKMQQQLGGVISQITRLYDTGKAAAAQLGMQLPRIAAELEEYQAGREAPPEPAVGGKAEEELLRLLAEEEAEAAALEAEAAREGANWAAGQAERGALEACVRELREEAEALEEECSAAAAKQGAKYSEQLQWYESLCCALTRLNGVELLGADASSLRLAITQAIPRAMPGREHFPQPPSASASASASQAAGTGAAGVISMSLDPSAAASAAAGIGAEAAEHRLTLEFAPPPAAAAAGAGFSSAAASAPAMPLLCGASLDPPVVDITEDVRAALALQGSADARERGAALSGLLIDVKARVRQHCRRELQLSDANEIYPLQPTDVSPQLLRCVLPNKVEVEVEVPLAWPCDDAVGAGAGASAPQLALVALQAPRASQDLAPLLTRLQQDLKAAQQPDEEQQQPSEQGLAGSGSSSQALLRRRQLRGCSLRELLDWVYGCIVAELGK</sequence>
<name>A0A2K3DH33_CHLRE</name>
<dbReference type="GeneID" id="5721702"/>
<evidence type="ECO:0000256" key="1">
    <source>
        <dbReference type="SAM" id="Coils"/>
    </source>
</evidence>
<feature type="coiled-coil region" evidence="1">
    <location>
        <begin position="183"/>
        <end position="245"/>
    </location>
</feature>
<keyword evidence="1" id="KW-0175">Coiled coil</keyword>
<dbReference type="PaxDb" id="3055-EDP01020"/>
<dbReference type="AlphaFoldDB" id="A0A2K3DH33"/>
<dbReference type="OMA" id="SATEDMN"/>
<dbReference type="Proteomes" id="UP000006906">
    <property type="component" value="Chromosome 8"/>
</dbReference>
<accession>A0A2K3DH33</accession>
<dbReference type="ExpressionAtlas" id="A0A2K3DH33">
    <property type="expression patterns" value="baseline and differential"/>
</dbReference>
<dbReference type="EMBL" id="CM008969">
    <property type="protein sequence ID" value="PNW79827.1"/>
    <property type="molecule type" value="Genomic_DNA"/>
</dbReference>
<dbReference type="OrthoDB" id="539105at2759"/>
<proteinExistence type="predicted"/>
<dbReference type="KEGG" id="cre:CHLRE_08g368250v5"/>
<feature type="compositionally biased region" description="Low complexity" evidence="2">
    <location>
        <begin position="523"/>
        <end position="536"/>
    </location>
</feature>
<dbReference type="RefSeq" id="XP_042921977.1">
    <property type="nucleotide sequence ID" value="XM_043064976.1"/>
</dbReference>
<protein>
    <submittedName>
        <fullName evidence="3">Uncharacterized protein</fullName>
    </submittedName>
</protein>